<evidence type="ECO:0000313" key="8">
    <source>
        <dbReference type="Proteomes" id="UP000553193"/>
    </source>
</evidence>
<dbReference type="InterPro" id="IPR036374">
    <property type="entry name" value="OxRdtase_Mopterin-bd_sf"/>
</dbReference>
<keyword evidence="8" id="KW-1185">Reference proteome</keyword>
<feature type="domain" description="Moybdenum cofactor oxidoreductase dimerisation" evidence="6">
    <location>
        <begin position="360"/>
        <end position="445"/>
    </location>
</feature>
<dbReference type="GO" id="GO:0008482">
    <property type="term" value="F:sulfite oxidase activity"/>
    <property type="evidence" value="ECO:0007669"/>
    <property type="project" value="TreeGrafter"/>
</dbReference>
<evidence type="ECO:0000259" key="6">
    <source>
        <dbReference type="Pfam" id="PF03404"/>
    </source>
</evidence>
<evidence type="ECO:0000256" key="3">
    <source>
        <dbReference type="ARBA" id="ARBA00022723"/>
    </source>
</evidence>
<feature type="domain" description="Oxidoreductase molybdopterin-binding" evidence="5">
    <location>
        <begin position="114"/>
        <end position="280"/>
    </location>
</feature>
<dbReference type="InterPro" id="IPR005066">
    <property type="entry name" value="MoCF_OxRdtse_dimer"/>
</dbReference>
<dbReference type="AlphaFoldDB" id="A0A840ADQ0"/>
<comment type="cofactor">
    <cofactor evidence="1">
        <name>Mo-molybdopterin</name>
        <dbReference type="ChEBI" id="CHEBI:71302"/>
    </cofactor>
</comment>
<dbReference type="PRINTS" id="PR00407">
    <property type="entry name" value="EUMOPTERIN"/>
</dbReference>
<dbReference type="GO" id="GO:0006790">
    <property type="term" value="P:sulfur compound metabolic process"/>
    <property type="evidence" value="ECO:0007669"/>
    <property type="project" value="TreeGrafter"/>
</dbReference>
<dbReference type="Proteomes" id="UP000553193">
    <property type="component" value="Unassembled WGS sequence"/>
</dbReference>
<evidence type="ECO:0000256" key="4">
    <source>
        <dbReference type="ARBA" id="ARBA00023002"/>
    </source>
</evidence>
<gene>
    <name evidence="7" type="ORF">GGQ83_003515</name>
</gene>
<organism evidence="7 8">
    <name type="scientific">Roseococcus suduntuyensis</name>
    <dbReference type="NCBI Taxonomy" id="455361"/>
    <lineage>
        <taxon>Bacteria</taxon>
        <taxon>Pseudomonadati</taxon>
        <taxon>Pseudomonadota</taxon>
        <taxon>Alphaproteobacteria</taxon>
        <taxon>Acetobacterales</taxon>
        <taxon>Roseomonadaceae</taxon>
        <taxon>Roseococcus</taxon>
    </lineage>
</organism>
<sequence length="454" mass="50469">MSDGTREQRQRAEAEKLATEVLRHGTNTQRRSLFVSAAAFGAAAMTLPGASPASAQTAPAAPRRRPIIKDDSRVLNIGATVRSGNYWDYKTFMTPIEEFYVRNHYPTPTAETRPVLAQENWKLRIHGTSVERPVELSYNDLLGMRSRTIIATMECHGNGRTLFWEQDGLTGQQVAGGNWVLGAVGQAEWQYVPMSEIFARVGIKPGARTVLFWSGVDGNDMGRPMPYSDVVAQQHDMGVCFAMNGNPLIPDHGAPVRMVVPGWGGTASIKWLTEIRVTDRRVWCRLNTRGEVYIGPSYQRPEFSQEDEFIGVGAEDIQGPMVTWMPPKSFITVPLVLEKSPSVPANYPLQRGQVPRLSAGRQELTGYAWAPQNGVRQVDVRIDGGQWQRAEIRQPNLGKYTWVRFSLPWDATAGQHVIETRTTDNAGTVQPETVPLNTLGMANWAIPKFRVEVA</sequence>
<accession>A0A840ADQ0</accession>
<dbReference type="EMBL" id="JACIDJ010000007">
    <property type="protein sequence ID" value="MBB3900048.1"/>
    <property type="molecule type" value="Genomic_DNA"/>
</dbReference>
<dbReference type="GO" id="GO:0030151">
    <property type="term" value="F:molybdenum ion binding"/>
    <property type="evidence" value="ECO:0007669"/>
    <property type="project" value="InterPro"/>
</dbReference>
<dbReference type="Pfam" id="PF03404">
    <property type="entry name" value="Mo-co_dimer"/>
    <property type="match status" value="1"/>
</dbReference>
<dbReference type="InterPro" id="IPR008335">
    <property type="entry name" value="Mopterin_OxRdtase_euk"/>
</dbReference>
<keyword evidence="3" id="KW-0479">Metal-binding</keyword>
<name>A0A840ADQ0_9PROT</name>
<reference evidence="7 8" key="1">
    <citation type="submission" date="2020-08" db="EMBL/GenBank/DDBJ databases">
        <title>Genomic Encyclopedia of Type Strains, Phase IV (KMG-IV): sequencing the most valuable type-strain genomes for metagenomic binning, comparative biology and taxonomic classification.</title>
        <authorList>
            <person name="Goeker M."/>
        </authorList>
    </citation>
    <scope>NUCLEOTIDE SEQUENCE [LARGE SCALE GENOMIC DNA]</scope>
    <source>
        <strain evidence="7 8">DSM 19979</strain>
    </source>
</reference>
<dbReference type="SUPFAM" id="SSF56524">
    <property type="entry name" value="Oxidoreductase molybdopterin-binding domain"/>
    <property type="match status" value="1"/>
</dbReference>
<evidence type="ECO:0000313" key="7">
    <source>
        <dbReference type="EMBL" id="MBB3900048.1"/>
    </source>
</evidence>
<proteinExistence type="predicted"/>
<protein>
    <submittedName>
        <fullName evidence="7">DMSO/TMAO reductase YedYZ molybdopterin-dependent catalytic subunit</fullName>
    </submittedName>
</protein>
<dbReference type="PANTHER" id="PTHR19372">
    <property type="entry name" value="SULFITE REDUCTASE"/>
    <property type="match status" value="1"/>
</dbReference>
<dbReference type="Gene3D" id="2.60.40.650">
    <property type="match status" value="1"/>
</dbReference>
<dbReference type="InterPro" id="IPR000572">
    <property type="entry name" value="OxRdtase_Mopterin-bd_dom"/>
</dbReference>
<evidence type="ECO:0000256" key="2">
    <source>
        <dbReference type="ARBA" id="ARBA00022505"/>
    </source>
</evidence>
<dbReference type="RefSeq" id="WP_242535194.1">
    <property type="nucleotide sequence ID" value="NZ_JACIDJ010000007.1"/>
</dbReference>
<dbReference type="Gene3D" id="3.90.420.10">
    <property type="entry name" value="Oxidoreductase, molybdopterin-binding domain"/>
    <property type="match status" value="1"/>
</dbReference>
<dbReference type="PROSITE" id="PS51318">
    <property type="entry name" value="TAT"/>
    <property type="match status" value="1"/>
</dbReference>
<comment type="caution">
    <text evidence="7">The sequence shown here is derived from an EMBL/GenBank/DDBJ whole genome shotgun (WGS) entry which is preliminary data.</text>
</comment>
<dbReference type="InterPro" id="IPR006311">
    <property type="entry name" value="TAT_signal"/>
</dbReference>
<keyword evidence="4" id="KW-0560">Oxidoreductase</keyword>
<evidence type="ECO:0000256" key="1">
    <source>
        <dbReference type="ARBA" id="ARBA00001924"/>
    </source>
</evidence>
<dbReference type="PANTHER" id="PTHR19372:SF7">
    <property type="entry name" value="SULFITE OXIDASE, MITOCHONDRIAL"/>
    <property type="match status" value="1"/>
</dbReference>
<keyword evidence="2" id="KW-0500">Molybdenum</keyword>
<dbReference type="GO" id="GO:0043546">
    <property type="term" value="F:molybdopterin cofactor binding"/>
    <property type="evidence" value="ECO:0007669"/>
    <property type="project" value="TreeGrafter"/>
</dbReference>
<dbReference type="InterPro" id="IPR014756">
    <property type="entry name" value="Ig_E-set"/>
</dbReference>
<dbReference type="GO" id="GO:0020037">
    <property type="term" value="F:heme binding"/>
    <property type="evidence" value="ECO:0007669"/>
    <property type="project" value="TreeGrafter"/>
</dbReference>
<dbReference type="SUPFAM" id="SSF81296">
    <property type="entry name" value="E set domains"/>
    <property type="match status" value="1"/>
</dbReference>
<dbReference type="Pfam" id="PF00174">
    <property type="entry name" value="Oxidored_molyb"/>
    <property type="match status" value="1"/>
</dbReference>
<evidence type="ECO:0000259" key="5">
    <source>
        <dbReference type="Pfam" id="PF00174"/>
    </source>
</evidence>